<feature type="compositionally biased region" description="Polar residues" evidence="1">
    <location>
        <begin position="78"/>
        <end position="87"/>
    </location>
</feature>
<evidence type="ECO:0000256" key="1">
    <source>
        <dbReference type="SAM" id="MobiDB-lite"/>
    </source>
</evidence>
<organism evidence="3 4">
    <name type="scientific">Galleria mellonella</name>
    <name type="common">Greater wax moth</name>
    <dbReference type="NCBI Taxonomy" id="7137"/>
    <lineage>
        <taxon>Eukaryota</taxon>
        <taxon>Metazoa</taxon>
        <taxon>Ecdysozoa</taxon>
        <taxon>Arthropoda</taxon>
        <taxon>Hexapoda</taxon>
        <taxon>Insecta</taxon>
        <taxon>Pterygota</taxon>
        <taxon>Neoptera</taxon>
        <taxon>Endopterygota</taxon>
        <taxon>Lepidoptera</taxon>
        <taxon>Glossata</taxon>
        <taxon>Ditrysia</taxon>
        <taxon>Pyraloidea</taxon>
        <taxon>Pyralidae</taxon>
        <taxon>Galleriinae</taxon>
        <taxon>Galleria</taxon>
    </lineage>
</organism>
<name>A0A6J1WRG8_GALME</name>
<evidence type="ECO:0000313" key="3">
    <source>
        <dbReference type="Proteomes" id="UP001652740"/>
    </source>
</evidence>
<proteinExistence type="predicted"/>
<dbReference type="KEGG" id="gmw:113517586"/>
<dbReference type="Proteomes" id="UP001652740">
    <property type="component" value="Unplaced"/>
</dbReference>
<feature type="region of interest" description="Disordered" evidence="1">
    <location>
        <begin position="29"/>
        <end position="253"/>
    </location>
</feature>
<feature type="chain" id="PRO_5045155704" evidence="2">
    <location>
        <begin position="26"/>
        <end position="523"/>
    </location>
</feature>
<sequence>MKIVNMDKKYVYILFLLCTLICVECRKTSKSRSSGSGRGSSRKTNSNPQPAPTSFSYSQPASAPKPTLFGWQEKPAQKSASTWQSKTSNSQSHSYPSSQTGLSGNKPKQPQTYQESIQRNQAPQQSRPISQTNTNSQSSHSYPSSNGLSGNSGSGASYPQGTGLSGSGVAKSPSSGVGYPQGSGLSGSGSAYPHGSGVEAQRSGSAGYGGAPPPYPGYKTRDTNRPYNGGNYPVQNYGNNYQHGPPQGPPPPYPHYGSNYGGYGGHGFYNQAPQAPGYFGNYANYGKGFGGVSRTSSALKGVGIAGAGVGTLLTGLALWNLARSTGRHHHTVIYDNRGQPVAVAPANDTSSPDDSFLKDLVNCSLTISNENTTEVLAIPCAIASSFSPEAEVKDIGTGDSKIDNTKCIVTVVTNTGKEYMTTIPCATLLNTAAENNVTEPPLDSNIMEGVNNTMASGDASLSNQPAALSLSSGNVEMNSTQSGINCTPEPGNVRDPINPCFAVTSDLTVIPIQTSDKPIENVK</sequence>
<feature type="signal peptide" evidence="2">
    <location>
        <begin position="1"/>
        <end position="25"/>
    </location>
</feature>
<keyword evidence="3" id="KW-1185">Reference proteome</keyword>
<feature type="compositionally biased region" description="Low complexity" evidence="1">
    <location>
        <begin position="88"/>
        <end position="98"/>
    </location>
</feature>
<dbReference type="InParanoid" id="A0A6J1WRG8"/>
<keyword evidence="2" id="KW-0732">Signal</keyword>
<protein>
    <submittedName>
        <fullName evidence="4">Atrophin-1-like</fullName>
    </submittedName>
</protein>
<gene>
    <name evidence="4" type="primary">LOC113517586</name>
</gene>
<feature type="compositionally biased region" description="Polar residues" evidence="1">
    <location>
        <begin position="99"/>
        <end position="129"/>
    </location>
</feature>
<reference evidence="4" key="1">
    <citation type="submission" date="2025-08" db="UniProtKB">
        <authorList>
            <consortium name="RefSeq"/>
        </authorList>
    </citation>
    <scope>IDENTIFICATION</scope>
    <source>
        <tissue evidence="4">Whole larvae</tissue>
    </source>
</reference>
<dbReference type="GeneID" id="113517586"/>
<evidence type="ECO:0000313" key="4">
    <source>
        <dbReference type="RefSeq" id="XP_026758104.2"/>
    </source>
</evidence>
<evidence type="ECO:0000256" key="2">
    <source>
        <dbReference type="SAM" id="SignalP"/>
    </source>
</evidence>
<dbReference type="RefSeq" id="XP_026758104.2">
    <property type="nucleotide sequence ID" value="XM_026902303.3"/>
</dbReference>
<feature type="compositionally biased region" description="Low complexity" evidence="1">
    <location>
        <begin position="130"/>
        <end position="157"/>
    </location>
</feature>
<feature type="compositionally biased region" description="Polar residues" evidence="1">
    <location>
        <begin position="52"/>
        <end position="61"/>
    </location>
</feature>
<accession>A0A6J1WRG8</accession>
<dbReference type="AlphaFoldDB" id="A0A6J1WRG8"/>